<dbReference type="SUPFAM" id="SSF161098">
    <property type="entry name" value="MetI-like"/>
    <property type="match status" value="1"/>
</dbReference>
<evidence type="ECO:0000256" key="2">
    <source>
        <dbReference type="ARBA" id="ARBA00022448"/>
    </source>
</evidence>
<accession>A0A4Y8LS82</accession>
<evidence type="ECO:0000313" key="9">
    <source>
        <dbReference type="EMBL" id="TFE23776.1"/>
    </source>
</evidence>
<dbReference type="Pfam" id="PF00528">
    <property type="entry name" value="BPD_transp_1"/>
    <property type="match status" value="1"/>
</dbReference>
<evidence type="ECO:0000256" key="4">
    <source>
        <dbReference type="ARBA" id="ARBA00022692"/>
    </source>
</evidence>
<evidence type="ECO:0000256" key="5">
    <source>
        <dbReference type="ARBA" id="ARBA00022989"/>
    </source>
</evidence>
<feature type="transmembrane region" description="Helical" evidence="7">
    <location>
        <begin position="216"/>
        <end position="234"/>
    </location>
</feature>
<comment type="caution">
    <text evidence="9">The sequence shown here is derived from an EMBL/GenBank/DDBJ whole genome shotgun (WGS) entry which is preliminary data.</text>
</comment>
<feature type="transmembrane region" description="Helical" evidence="7">
    <location>
        <begin position="12"/>
        <end position="31"/>
    </location>
</feature>
<sequence>MKQYLGNKNAIVLFLAPALLLYSVIVFYPIIQTFYRSFFEWDGLSEASFVGLDNFVKLWGDPLLSTSLKNGFLFALVLVVFQIGLGTFLALICADVTVKGRKLLRTAYFIPVVLSVTVVCQLWLAMYDPDNGLINKIFHAFGLSYSQNWLNLPESSIFAIAFVNAWQYMGFQFALLYAGVKSIPEHYQEAALIDGAGKWRAHWYITLPLMRETFKFCFVICITAGIGAFVQMLIMTNGGPGTTNYTITFMIIRNAFGANQYGYACAISVLLVLISLIVTIIINKVFDERREEAR</sequence>
<dbReference type="Proteomes" id="UP000297900">
    <property type="component" value="Unassembled WGS sequence"/>
</dbReference>
<feature type="transmembrane region" description="Helical" evidence="7">
    <location>
        <begin position="72"/>
        <end position="94"/>
    </location>
</feature>
<evidence type="ECO:0000256" key="6">
    <source>
        <dbReference type="ARBA" id="ARBA00023136"/>
    </source>
</evidence>
<dbReference type="PANTHER" id="PTHR30193">
    <property type="entry name" value="ABC TRANSPORTER PERMEASE PROTEIN"/>
    <property type="match status" value="1"/>
</dbReference>
<dbReference type="EMBL" id="SOMN01000031">
    <property type="protein sequence ID" value="TFE23776.1"/>
    <property type="molecule type" value="Genomic_DNA"/>
</dbReference>
<name>A0A4Y8LS82_9BACL</name>
<keyword evidence="10" id="KW-1185">Reference proteome</keyword>
<feature type="transmembrane region" description="Helical" evidence="7">
    <location>
        <begin position="157"/>
        <end position="178"/>
    </location>
</feature>
<reference evidence="9 10" key="1">
    <citation type="submission" date="2019-03" db="EMBL/GenBank/DDBJ databases">
        <title>Cohnella endophytica sp. nov., a novel endophytic bacterium isolated from bark of Sonneratia apetala.</title>
        <authorList>
            <person name="Tuo L."/>
        </authorList>
    </citation>
    <scope>NUCLEOTIDE SEQUENCE [LARGE SCALE GENOMIC DNA]</scope>
    <source>
        <strain evidence="9 10">CCTCC AB 208254</strain>
    </source>
</reference>
<proteinExistence type="inferred from homology"/>
<evidence type="ECO:0000259" key="8">
    <source>
        <dbReference type="PROSITE" id="PS50928"/>
    </source>
</evidence>
<dbReference type="InterPro" id="IPR035906">
    <property type="entry name" value="MetI-like_sf"/>
</dbReference>
<keyword evidence="4 7" id="KW-0812">Transmembrane</keyword>
<evidence type="ECO:0000313" key="10">
    <source>
        <dbReference type="Proteomes" id="UP000297900"/>
    </source>
</evidence>
<feature type="transmembrane region" description="Helical" evidence="7">
    <location>
        <begin position="261"/>
        <end position="286"/>
    </location>
</feature>
<gene>
    <name evidence="9" type="ORF">E2980_18265</name>
</gene>
<dbReference type="PANTHER" id="PTHR30193:SF37">
    <property type="entry name" value="INNER MEMBRANE ABC TRANSPORTER PERMEASE PROTEIN YCJO"/>
    <property type="match status" value="1"/>
</dbReference>
<evidence type="ECO:0000256" key="1">
    <source>
        <dbReference type="ARBA" id="ARBA00004651"/>
    </source>
</evidence>
<feature type="domain" description="ABC transmembrane type-1" evidence="8">
    <location>
        <begin position="68"/>
        <end position="282"/>
    </location>
</feature>
<keyword evidence="5 7" id="KW-1133">Transmembrane helix</keyword>
<evidence type="ECO:0000256" key="7">
    <source>
        <dbReference type="RuleBase" id="RU363032"/>
    </source>
</evidence>
<dbReference type="OrthoDB" id="42781at2"/>
<dbReference type="GO" id="GO:0005886">
    <property type="term" value="C:plasma membrane"/>
    <property type="evidence" value="ECO:0007669"/>
    <property type="project" value="UniProtKB-SubCell"/>
</dbReference>
<dbReference type="GO" id="GO:0055085">
    <property type="term" value="P:transmembrane transport"/>
    <property type="evidence" value="ECO:0007669"/>
    <property type="project" value="InterPro"/>
</dbReference>
<dbReference type="InterPro" id="IPR000515">
    <property type="entry name" value="MetI-like"/>
</dbReference>
<organism evidence="9 10">
    <name type="scientific">Cohnella luojiensis</name>
    <dbReference type="NCBI Taxonomy" id="652876"/>
    <lineage>
        <taxon>Bacteria</taxon>
        <taxon>Bacillati</taxon>
        <taxon>Bacillota</taxon>
        <taxon>Bacilli</taxon>
        <taxon>Bacillales</taxon>
        <taxon>Paenibacillaceae</taxon>
        <taxon>Cohnella</taxon>
    </lineage>
</organism>
<protein>
    <submittedName>
        <fullName evidence="9">Sugar ABC transporter permease</fullName>
    </submittedName>
</protein>
<dbReference type="CDD" id="cd06261">
    <property type="entry name" value="TM_PBP2"/>
    <property type="match status" value="1"/>
</dbReference>
<dbReference type="RefSeq" id="WP_135153676.1">
    <property type="nucleotide sequence ID" value="NZ_SOMN01000031.1"/>
</dbReference>
<comment type="subcellular location">
    <subcellularLocation>
        <location evidence="1 7">Cell membrane</location>
        <topology evidence="1 7">Multi-pass membrane protein</topology>
    </subcellularLocation>
</comment>
<dbReference type="PROSITE" id="PS50928">
    <property type="entry name" value="ABC_TM1"/>
    <property type="match status" value="1"/>
</dbReference>
<keyword evidence="2 7" id="KW-0813">Transport</keyword>
<keyword evidence="6 7" id="KW-0472">Membrane</keyword>
<keyword evidence="3" id="KW-1003">Cell membrane</keyword>
<evidence type="ECO:0000256" key="3">
    <source>
        <dbReference type="ARBA" id="ARBA00022475"/>
    </source>
</evidence>
<dbReference type="AlphaFoldDB" id="A0A4Y8LS82"/>
<dbReference type="InterPro" id="IPR051393">
    <property type="entry name" value="ABC_transporter_permease"/>
</dbReference>
<dbReference type="Gene3D" id="1.10.3720.10">
    <property type="entry name" value="MetI-like"/>
    <property type="match status" value="1"/>
</dbReference>
<comment type="similarity">
    <text evidence="7">Belongs to the binding-protein-dependent transport system permease family.</text>
</comment>
<feature type="transmembrane region" description="Helical" evidence="7">
    <location>
        <begin position="106"/>
        <end position="126"/>
    </location>
</feature>